<evidence type="ECO:0000256" key="8">
    <source>
        <dbReference type="PIRSR" id="PIRSR004682-1"/>
    </source>
</evidence>
<feature type="binding site" evidence="10">
    <location>
        <position position="10"/>
    </location>
    <ligand>
        <name>Mg(2+)</name>
        <dbReference type="ChEBI" id="CHEBI:18420"/>
    </ligand>
</feature>
<protein>
    <recommendedName>
        <fullName evidence="6 7">D,D-heptose 1,7-bisphosphate phosphatase</fullName>
        <ecNumber evidence="7">3.1.3.-</ecNumber>
    </recommendedName>
</protein>
<feature type="active site" description="Proton donor" evidence="8">
    <location>
        <position position="12"/>
    </location>
</feature>
<dbReference type="RefSeq" id="WP_124079500.1">
    <property type="nucleotide sequence ID" value="NZ_UWPJ01000017.1"/>
</dbReference>
<name>A0A3P4B363_9BURK</name>
<dbReference type="EC" id="3.1.3.-" evidence="7"/>
<evidence type="ECO:0000256" key="9">
    <source>
        <dbReference type="PIRSR" id="PIRSR004682-3"/>
    </source>
</evidence>
<feature type="binding site" evidence="10">
    <location>
        <position position="12"/>
    </location>
    <ligand>
        <name>Mg(2+)</name>
        <dbReference type="ChEBI" id="CHEBI:18420"/>
    </ligand>
</feature>
<evidence type="ECO:0000256" key="5">
    <source>
        <dbReference type="ARBA" id="ARBA00023277"/>
    </source>
</evidence>
<dbReference type="NCBIfam" id="TIGR01656">
    <property type="entry name" value="Histidinol-ppas"/>
    <property type="match status" value="1"/>
</dbReference>
<evidence type="ECO:0000256" key="1">
    <source>
        <dbReference type="ARBA" id="ARBA00004496"/>
    </source>
</evidence>
<dbReference type="PANTHER" id="PTHR42891">
    <property type="entry name" value="D-GLYCERO-BETA-D-MANNO-HEPTOSE-1,7-BISPHOSPHATE 7-PHOSPHATASE"/>
    <property type="match status" value="1"/>
</dbReference>
<accession>A0A3P4B363</accession>
<dbReference type="InterPro" id="IPR023214">
    <property type="entry name" value="HAD_sf"/>
</dbReference>
<feature type="binding site" evidence="10">
    <location>
        <position position="135"/>
    </location>
    <ligand>
        <name>Mg(2+)</name>
        <dbReference type="ChEBI" id="CHEBI:18420"/>
    </ligand>
</feature>
<dbReference type="Pfam" id="PF13242">
    <property type="entry name" value="Hydrolase_like"/>
    <property type="match status" value="1"/>
</dbReference>
<dbReference type="Gene3D" id="3.40.50.1000">
    <property type="entry name" value="HAD superfamily/HAD-like"/>
    <property type="match status" value="1"/>
</dbReference>
<dbReference type="GO" id="GO:0005975">
    <property type="term" value="P:carbohydrate metabolic process"/>
    <property type="evidence" value="ECO:0007669"/>
    <property type="project" value="InterPro"/>
</dbReference>
<reference evidence="11 12" key="1">
    <citation type="submission" date="2018-10" db="EMBL/GenBank/DDBJ databases">
        <authorList>
            <person name="Criscuolo A."/>
        </authorList>
    </citation>
    <scope>NUCLEOTIDE SEQUENCE [LARGE SCALE GENOMIC DNA]</scope>
    <source>
        <strain evidence="11">DnA1</strain>
    </source>
</reference>
<dbReference type="NCBIfam" id="TIGR01662">
    <property type="entry name" value="HAD-SF-IIIA"/>
    <property type="match status" value="1"/>
</dbReference>
<evidence type="ECO:0000313" key="12">
    <source>
        <dbReference type="Proteomes" id="UP000277294"/>
    </source>
</evidence>
<keyword evidence="12" id="KW-1185">Reference proteome</keyword>
<sequence length="193" mass="21039">MALRPAVFLDKDGTLLVNDAYNVNPARMRFGLGVDAGLRRLALTGAPLIVVTNQPGVALGLFEEAALDGVRRQLAHMFAAAGARLDGFYYCPHLPQGVRRAYALACTCRKPRPGLLRRAARDHAIDLEQSWFIGDILDDVEAGQRAGCRTMLLDNGHETEWKQGPFRQPDCVASTFEQAATLVANALPVREVA</sequence>
<organism evidence="11 12">
    <name type="scientific">Pigmentiphaga humi</name>
    <dbReference type="NCBI Taxonomy" id="2478468"/>
    <lineage>
        <taxon>Bacteria</taxon>
        <taxon>Pseudomonadati</taxon>
        <taxon>Pseudomonadota</taxon>
        <taxon>Betaproteobacteria</taxon>
        <taxon>Burkholderiales</taxon>
        <taxon>Alcaligenaceae</taxon>
        <taxon>Pigmentiphaga</taxon>
    </lineage>
</organism>
<keyword evidence="10" id="KW-0862">Zinc</keyword>
<dbReference type="AlphaFoldDB" id="A0A3P4B363"/>
<dbReference type="InterPro" id="IPR004446">
    <property type="entry name" value="Heptose_bisP_phosphatase"/>
</dbReference>
<evidence type="ECO:0000256" key="2">
    <source>
        <dbReference type="ARBA" id="ARBA00022490"/>
    </source>
</evidence>
<feature type="site" description="Contributes to substrate recognition" evidence="9">
    <location>
        <position position="110"/>
    </location>
</feature>
<evidence type="ECO:0000256" key="4">
    <source>
        <dbReference type="ARBA" id="ARBA00022801"/>
    </source>
</evidence>
<feature type="binding site" evidence="10">
    <location>
        <position position="91"/>
    </location>
    <ligand>
        <name>Zn(2+)</name>
        <dbReference type="ChEBI" id="CHEBI:29105"/>
    </ligand>
</feature>
<keyword evidence="2 7" id="KW-0963">Cytoplasm</keyword>
<feature type="binding site" evidence="10">
    <location>
        <position position="106"/>
    </location>
    <ligand>
        <name>Zn(2+)</name>
        <dbReference type="ChEBI" id="CHEBI:29105"/>
    </ligand>
</feature>
<feature type="site" description="Stabilizes the phosphoryl group" evidence="9">
    <location>
        <position position="52"/>
    </location>
</feature>
<dbReference type="PIRSF" id="PIRSF004682">
    <property type="entry name" value="GmhB"/>
    <property type="match status" value="1"/>
</dbReference>
<dbReference type="OrthoDB" id="9781367at2"/>
<feature type="site" description="Contributes to substrate recognition" evidence="9">
    <location>
        <position position="109"/>
    </location>
</feature>
<comment type="subcellular location">
    <subcellularLocation>
        <location evidence="1 7">Cytoplasm</location>
    </subcellularLocation>
</comment>
<dbReference type="InterPro" id="IPR006549">
    <property type="entry name" value="HAD-SF_hydro_IIIA"/>
</dbReference>
<evidence type="ECO:0000256" key="3">
    <source>
        <dbReference type="ARBA" id="ARBA00022723"/>
    </source>
</evidence>
<dbReference type="Proteomes" id="UP000277294">
    <property type="component" value="Unassembled WGS sequence"/>
</dbReference>
<dbReference type="SUPFAM" id="SSF56784">
    <property type="entry name" value="HAD-like"/>
    <property type="match status" value="1"/>
</dbReference>
<keyword evidence="5 7" id="KW-0119">Carbohydrate metabolism</keyword>
<evidence type="ECO:0000256" key="10">
    <source>
        <dbReference type="PIRSR" id="PIRSR004682-4"/>
    </source>
</evidence>
<dbReference type="GO" id="GO:0016791">
    <property type="term" value="F:phosphatase activity"/>
    <property type="evidence" value="ECO:0007669"/>
    <property type="project" value="InterPro"/>
</dbReference>
<feature type="active site" description="Nucleophile" evidence="8">
    <location>
        <position position="10"/>
    </location>
</feature>
<proteinExistence type="inferred from homology"/>
<dbReference type="CDD" id="cd07503">
    <property type="entry name" value="HAD_HisB-N"/>
    <property type="match status" value="1"/>
</dbReference>
<keyword evidence="4 7" id="KW-0378">Hydrolase</keyword>
<gene>
    <name evidence="11" type="primary">gmhB</name>
    <name evidence="11" type="ORF">PIGHUM_02043</name>
</gene>
<comment type="similarity">
    <text evidence="7">Belongs to the gmhB family.</text>
</comment>
<dbReference type="EMBL" id="UWPJ01000017">
    <property type="protein sequence ID" value="VCU69976.1"/>
    <property type="molecule type" value="Genomic_DNA"/>
</dbReference>
<keyword evidence="10" id="KW-0460">Magnesium</keyword>
<comment type="cofactor">
    <cofactor evidence="10">
        <name>Zn(2+)</name>
        <dbReference type="ChEBI" id="CHEBI:29105"/>
    </cofactor>
</comment>
<keyword evidence="3 10" id="KW-0479">Metal-binding</keyword>
<evidence type="ECO:0000313" key="11">
    <source>
        <dbReference type="EMBL" id="VCU69976.1"/>
    </source>
</evidence>
<comment type="cofactor">
    <cofactor evidence="10">
        <name>Mg(2+)</name>
        <dbReference type="ChEBI" id="CHEBI:18420"/>
    </cofactor>
</comment>
<feature type="binding site" evidence="10">
    <location>
        <position position="108"/>
    </location>
    <ligand>
        <name>Zn(2+)</name>
        <dbReference type="ChEBI" id="CHEBI:29105"/>
    </ligand>
</feature>
<feature type="binding site" evidence="10">
    <location>
        <position position="93"/>
    </location>
    <ligand>
        <name>Zn(2+)</name>
        <dbReference type="ChEBI" id="CHEBI:29105"/>
    </ligand>
</feature>
<evidence type="ECO:0000256" key="7">
    <source>
        <dbReference type="PIRNR" id="PIRNR004682"/>
    </source>
</evidence>
<dbReference type="PANTHER" id="PTHR42891:SF1">
    <property type="entry name" value="D-GLYCERO-BETA-D-MANNO-HEPTOSE-1,7-BISPHOSPHATE 7-PHOSPHATASE"/>
    <property type="match status" value="1"/>
</dbReference>
<dbReference type="GO" id="GO:0005737">
    <property type="term" value="C:cytoplasm"/>
    <property type="evidence" value="ECO:0007669"/>
    <property type="project" value="UniProtKB-SubCell"/>
</dbReference>
<evidence type="ECO:0000256" key="6">
    <source>
        <dbReference type="ARBA" id="ARBA00031828"/>
    </source>
</evidence>
<dbReference type="InterPro" id="IPR036412">
    <property type="entry name" value="HAD-like_sf"/>
</dbReference>
<dbReference type="InterPro" id="IPR006543">
    <property type="entry name" value="Histidinol-phos"/>
</dbReference>
<dbReference type="GO" id="GO:0046872">
    <property type="term" value="F:metal ion binding"/>
    <property type="evidence" value="ECO:0007669"/>
    <property type="project" value="UniProtKB-KW"/>
</dbReference>